<protein>
    <recommendedName>
        <fullName evidence="8">Protein kinase domain-containing protein</fullName>
    </recommendedName>
</protein>
<dbReference type="GO" id="GO:0004674">
    <property type="term" value="F:protein serine/threonine kinase activity"/>
    <property type="evidence" value="ECO:0007669"/>
    <property type="project" value="UniProtKB-KW"/>
</dbReference>
<evidence type="ECO:0000256" key="1">
    <source>
        <dbReference type="ARBA" id="ARBA00022527"/>
    </source>
</evidence>
<reference evidence="9" key="1">
    <citation type="submission" date="2021-03" db="EMBL/GenBank/DDBJ databases">
        <authorList>
            <person name="Tagirdzhanova G."/>
        </authorList>
    </citation>
    <scope>NUCLEOTIDE SEQUENCE</scope>
</reference>
<dbReference type="AlphaFoldDB" id="A0A8H3EDH2"/>
<feature type="region of interest" description="Disordered" evidence="7">
    <location>
        <begin position="212"/>
        <end position="243"/>
    </location>
</feature>
<feature type="binding site" evidence="6">
    <location>
        <position position="277"/>
    </location>
    <ligand>
        <name>ATP</name>
        <dbReference type="ChEBI" id="CHEBI:30616"/>
    </ligand>
</feature>
<keyword evidence="3 6" id="KW-0547">Nucleotide-binding</keyword>
<feature type="compositionally biased region" description="Basic and acidic residues" evidence="7">
    <location>
        <begin position="794"/>
        <end position="813"/>
    </location>
</feature>
<dbReference type="Pfam" id="PF00069">
    <property type="entry name" value="Pkinase"/>
    <property type="match status" value="1"/>
</dbReference>
<accession>A0A8H3EDH2</accession>
<feature type="domain" description="Protein kinase" evidence="8">
    <location>
        <begin position="248"/>
        <end position="530"/>
    </location>
</feature>
<evidence type="ECO:0000256" key="7">
    <source>
        <dbReference type="SAM" id="MobiDB-lite"/>
    </source>
</evidence>
<evidence type="ECO:0000256" key="5">
    <source>
        <dbReference type="ARBA" id="ARBA00022840"/>
    </source>
</evidence>
<dbReference type="EMBL" id="CAJPDT010000001">
    <property type="protein sequence ID" value="CAF9904519.1"/>
    <property type="molecule type" value="Genomic_DNA"/>
</dbReference>
<dbReference type="InterPro" id="IPR000719">
    <property type="entry name" value="Prot_kinase_dom"/>
</dbReference>
<keyword evidence="5 6" id="KW-0067">ATP-binding</keyword>
<keyword evidence="10" id="KW-1185">Reference proteome</keyword>
<evidence type="ECO:0000313" key="10">
    <source>
        <dbReference type="Proteomes" id="UP000664534"/>
    </source>
</evidence>
<dbReference type="InterPro" id="IPR011009">
    <property type="entry name" value="Kinase-like_dom_sf"/>
</dbReference>
<feature type="region of interest" description="Disordered" evidence="7">
    <location>
        <begin position="592"/>
        <end position="724"/>
    </location>
</feature>
<dbReference type="GO" id="GO:0005634">
    <property type="term" value="C:nucleus"/>
    <property type="evidence" value="ECO:0007669"/>
    <property type="project" value="TreeGrafter"/>
</dbReference>
<gene>
    <name evidence="9" type="ORF">IMSHALPRED_000093</name>
</gene>
<evidence type="ECO:0000256" key="4">
    <source>
        <dbReference type="ARBA" id="ARBA00022777"/>
    </source>
</evidence>
<dbReference type="PROSITE" id="PS00108">
    <property type="entry name" value="PROTEIN_KINASE_ST"/>
    <property type="match status" value="1"/>
</dbReference>
<dbReference type="PANTHER" id="PTHR24345">
    <property type="entry name" value="SERINE/THREONINE-PROTEIN KINASE PLK"/>
    <property type="match status" value="1"/>
</dbReference>
<sequence length="813" mass="90314">MSTSQPKHSNMPEDDPNLMAILVPLNEFTRNAWKDPHNAPFCKAASAQGFEHRRVLSREPTPVGSDIDPPHRVSEAEYEIRLMLNDLPKDPSKGFMFGRSTYYSDIYCGAYSSASRISNMTFSITIDQECRVVLTYLSPNPHSQISVKYGDQDPGLRKAPGSDTPFPWILFGDCDKDIVVKVDHKLKFKVIVPKHQELAEDHRKACNEYLKNVPRATTSTPDPSPSSNKTTEKPSQMTTPDTAPFYYRQKDKALGSGSYGKVYLVRDASTGTECAGKEFHGDEMNFPECRSLSIQAHDHIVKFIGLTFEDGPLLVMEYVRGGNLARPWRVKDQNMWNPREIAYVLYQCLQALEHLHVEKEIWNEGRKLWEIKPAIIHRDIKPENILVERRYPRPYVKITDFGLATEGSRAGGCLGTLGYAAPEVFSGGIYTSKVDIWSLGIVAMEMLTDGRLPPPQNGVAFGQTWCRELAHYAINNAIVSDYIDLTSLPADQISLYTALWNLIVGAMLPMEPNDRLSATDCLELGRSGAFNFAEQAEQDPIIYRIVPAQDLVDPNEYNRLASQATYNHGVPEAEVWKYQGSKGDATIKPAAIDEAGPSQIRHKPADNPKMKQPRPKPAANGVGPTQLKPEPAADEAGPSQPRRKPADPSRVGQTTRKPADNEAGPSTTVPYPMGIRFQQETGIPKQPSDAPVATGPRRTPSASTATVQGQYPKDATQKPSPLTSEDWADLNRRFANPAANNAPIDRFVINQFAGNFGQLVMKWMKDPRVPYLPTGTDIPILRHESGAEQDEQGEGPHEFRGERGEGGKGKKRE</sequence>
<dbReference type="Gene3D" id="1.10.510.10">
    <property type="entry name" value="Transferase(Phosphotransferase) domain 1"/>
    <property type="match status" value="1"/>
</dbReference>
<evidence type="ECO:0000256" key="6">
    <source>
        <dbReference type="PROSITE-ProRule" id="PRU10141"/>
    </source>
</evidence>
<organism evidence="9 10">
    <name type="scientific">Imshaugia aleurites</name>
    <dbReference type="NCBI Taxonomy" id="172621"/>
    <lineage>
        <taxon>Eukaryota</taxon>
        <taxon>Fungi</taxon>
        <taxon>Dikarya</taxon>
        <taxon>Ascomycota</taxon>
        <taxon>Pezizomycotina</taxon>
        <taxon>Lecanoromycetes</taxon>
        <taxon>OSLEUM clade</taxon>
        <taxon>Lecanoromycetidae</taxon>
        <taxon>Lecanorales</taxon>
        <taxon>Lecanorineae</taxon>
        <taxon>Parmeliaceae</taxon>
        <taxon>Imshaugia</taxon>
    </lineage>
</organism>
<dbReference type="PROSITE" id="PS00107">
    <property type="entry name" value="PROTEIN_KINASE_ATP"/>
    <property type="match status" value="1"/>
</dbReference>
<evidence type="ECO:0000259" key="8">
    <source>
        <dbReference type="PROSITE" id="PS50011"/>
    </source>
</evidence>
<dbReference type="GO" id="GO:0005524">
    <property type="term" value="F:ATP binding"/>
    <property type="evidence" value="ECO:0007669"/>
    <property type="project" value="UniProtKB-UniRule"/>
</dbReference>
<dbReference type="SUPFAM" id="SSF56112">
    <property type="entry name" value="Protein kinase-like (PK-like)"/>
    <property type="match status" value="1"/>
</dbReference>
<feature type="compositionally biased region" description="Polar residues" evidence="7">
    <location>
        <begin position="700"/>
        <end position="709"/>
    </location>
</feature>
<dbReference type="CDD" id="cd14014">
    <property type="entry name" value="STKc_PknB_like"/>
    <property type="match status" value="1"/>
</dbReference>
<proteinExistence type="predicted"/>
<dbReference type="OrthoDB" id="10252171at2759"/>
<feature type="compositionally biased region" description="Low complexity" evidence="7">
    <location>
        <begin position="214"/>
        <end position="229"/>
    </location>
</feature>
<keyword evidence="2" id="KW-0808">Transferase</keyword>
<dbReference type="SMART" id="SM00220">
    <property type="entry name" value="S_TKc"/>
    <property type="match status" value="1"/>
</dbReference>
<feature type="region of interest" description="Disordered" evidence="7">
    <location>
        <begin position="775"/>
        <end position="813"/>
    </location>
</feature>
<evidence type="ECO:0000256" key="3">
    <source>
        <dbReference type="ARBA" id="ARBA00022741"/>
    </source>
</evidence>
<dbReference type="PANTHER" id="PTHR24345:SF0">
    <property type="entry name" value="CELL CYCLE SERINE_THREONINE-PROTEIN KINASE CDC5_MSD2"/>
    <property type="match status" value="1"/>
</dbReference>
<keyword evidence="4" id="KW-0418">Kinase</keyword>
<name>A0A8H3EDH2_9LECA</name>
<keyword evidence="1" id="KW-0723">Serine/threonine-protein kinase</keyword>
<dbReference type="InterPro" id="IPR017441">
    <property type="entry name" value="Protein_kinase_ATP_BS"/>
</dbReference>
<comment type="caution">
    <text evidence="9">The sequence shown here is derived from an EMBL/GenBank/DDBJ whole genome shotgun (WGS) entry which is preliminary data.</text>
</comment>
<evidence type="ECO:0000256" key="2">
    <source>
        <dbReference type="ARBA" id="ARBA00022679"/>
    </source>
</evidence>
<dbReference type="PROSITE" id="PS50011">
    <property type="entry name" value="PROTEIN_KINASE_DOM"/>
    <property type="match status" value="1"/>
</dbReference>
<dbReference type="InterPro" id="IPR008271">
    <property type="entry name" value="Ser/Thr_kinase_AS"/>
</dbReference>
<evidence type="ECO:0000313" key="9">
    <source>
        <dbReference type="EMBL" id="CAF9904519.1"/>
    </source>
</evidence>
<dbReference type="Proteomes" id="UP000664534">
    <property type="component" value="Unassembled WGS sequence"/>
</dbReference>